<reference evidence="1 2" key="2">
    <citation type="journal article" date="2022" name="Mol. Ecol. Resour.">
        <title>The genomes of chicory, endive, great burdock and yacon provide insights into Asteraceae paleo-polyploidization history and plant inulin production.</title>
        <authorList>
            <person name="Fan W."/>
            <person name="Wang S."/>
            <person name="Wang H."/>
            <person name="Wang A."/>
            <person name="Jiang F."/>
            <person name="Liu H."/>
            <person name="Zhao H."/>
            <person name="Xu D."/>
            <person name="Zhang Y."/>
        </authorList>
    </citation>
    <scope>NUCLEOTIDE SEQUENCE [LARGE SCALE GENOMIC DNA]</scope>
    <source>
        <strain evidence="2">cv. Niubang</strain>
    </source>
</reference>
<organism evidence="1 2">
    <name type="scientific">Arctium lappa</name>
    <name type="common">Greater burdock</name>
    <name type="synonym">Lappa major</name>
    <dbReference type="NCBI Taxonomy" id="4217"/>
    <lineage>
        <taxon>Eukaryota</taxon>
        <taxon>Viridiplantae</taxon>
        <taxon>Streptophyta</taxon>
        <taxon>Embryophyta</taxon>
        <taxon>Tracheophyta</taxon>
        <taxon>Spermatophyta</taxon>
        <taxon>Magnoliopsida</taxon>
        <taxon>eudicotyledons</taxon>
        <taxon>Gunneridae</taxon>
        <taxon>Pentapetalae</taxon>
        <taxon>asterids</taxon>
        <taxon>campanulids</taxon>
        <taxon>Asterales</taxon>
        <taxon>Asteraceae</taxon>
        <taxon>Carduoideae</taxon>
        <taxon>Cardueae</taxon>
        <taxon>Arctiinae</taxon>
        <taxon>Arctium</taxon>
    </lineage>
</organism>
<gene>
    <name evidence="1" type="ORF">L6452_04077</name>
</gene>
<keyword evidence="2" id="KW-1185">Reference proteome</keyword>
<evidence type="ECO:0000313" key="1">
    <source>
        <dbReference type="EMBL" id="KAI3772883.1"/>
    </source>
</evidence>
<proteinExistence type="predicted"/>
<protein>
    <submittedName>
        <fullName evidence="1">Uncharacterized protein</fullName>
    </submittedName>
</protein>
<reference evidence="2" key="1">
    <citation type="journal article" date="2022" name="Mol. Ecol. Resour.">
        <title>The genomes of chicory, endive, great burdock and yacon provide insights into Asteraceae palaeo-polyploidization history and plant inulin production.</title>
        <authorList>
            <person name="Fan W."/>
            <person name="Wang S."/>
            <person name="Wang H."/>
            <person name="Wang A."/>
            <person name="Jiang F."/>
            <person name="Liu H."/>
            <person name="Zhao H."/>
            <person name="Xu D."/>
            <person name="Zhang Y."/>
        </authorList>
    </citation>
    <scope>NUCLEOTIDE SEQUENCE [LARGE SCALE GENOMIC DNA]</scope>
    <source>
        <strain evidence="2">cv. Niubang</strain>
    </source>
</reference>
<evidence type="ECO:0000313" key="2">
    <source>
        <dbReference type="Proteomes" id="UP001055879"/>
    </source>
</evidence>
<comment type="caution">
    <text evidence="1">The sequence shown here is derived from an EMBL/GenBank/DDBJ whole genome shotgun (WGS) entry which is preliminary data.</text>
</comment>
<dbReference type="Proteomes" id="UP001055879">
    <property type="component" value="Linkage Group LG01"/>
</dbReference>
<dbReference type="EMBL" id="CM042047">
    <property type="protein sequence ID" value="KAI3772883.1"/>
    <property type="molecule type" value="Genomic_DNA"/>
</dbReference>
<accession>A0ACB9FNF1</accession>
<name>A0ACB9FNF1_ARCLA</name>
<sequence length="412" mass="46331">MLSLFSDRQVELELSDEIALVEKCAPFTLPLPLVELVALLPLSEWSDVVLLRVKVERLGACRRGELRNVLCFPGSIGYLSLQGEERNTNKLSRRERNCACGRLLARILTESEGLCLTLNRWLLLVPHPQLGVACLTDQIDGKTIFKSRFPLFLVFPVRSPPKTGISKMKGVMANLLWDSNGEHRHHWIAWDSICKSMKEGGLNVDLNTPFREVIQSADFSTLVLPSLSTEAQSILNALPMDDRLRYMGFQMPYKLNFCIRSQQDSLLHLFCQGETASQGSFIFSGCWEIWLARNASVHDSVAMSSSSIINKVKHWCKDLLQLDYPTHSSGFHDSICFQVMHIPMVSPNIPKGKWIKWAPPPFGTNTFAEARAPLFGLMLCYRLGYSKVAVESEKKSFLIASVEVQSLGQSLI</sequence>